<keyword evidence="5" id="KW-1185">Reference proteome</keyword>
<name>F7W215_SORMK</name>
<comment type="caution">
    <text evidence="4">The sequence shown here is derived from an EMBL/GenBank/DDBJ whole genome shotgun (WGS) entry which is preliminary data.</text>
</comment>
<feature type="domain" description="Peroxisomal multifunctional enzyme type 2-like N-terminal" evidence="3">
    <location>
        <begin position="19"/>
        <end position="154"/>
    </location>
</feature>
<dbReference type="OMA" id="DGMRPWG"/>
<evidence type="ECO:0000259" key="2">
    <source>
        <dbReference type="Pfam" id="PF01575"/>
    </source>
</evidence>
<evidence type="ECO:0000256" key="1">
    <source>
        <dbReference type="SAM" id="MobiDB-lite"/>
    </source>
</evidence>
<reference evidence="4 5" key="1">
    <citation type="journal article" date="2010" name="PLoS Genet.">
        <title>De novo assembly of a 40 Mb eukaryotic genome from short sequence reads: Sordaria macrospora, a model organism for fungal morphogenesis.</title>
        <authorList>
            <person name="Nowrousian M."/>
            <person name="Stajich J."/>
            <person name="Chu M."/>
            <person name="Engh I."/>
            <person name="Espagne E."/>
            <person name="Halliday K."/>
            <person name="Kamerewerd J."/>
            <person name="Kempken F."/>
            <person name="Knab B."/>
            <person name="Kuo H.C."/>
            <person name="Osiewacz H.D."/>
            <person name="Poeggeler S."/>
            <person name="Read N."/>
            <person name="Seiler S."/>
            <person name="Smith K."/>
            <person name="Zickler D."/>
            <person name="Kueck U."/>
            <person name="Freitag M."/>
        </authorList>
    </citation>
    <scope>NUCLEOTIDE SEQUENCE [LARGE SCALE GENOMIC DNA]</scope>
    <source>
        <strain evidence="5">ATCC MYA-333 / DSM 997 / K(L3346) / K-hell</strain>
        <tissue evidence="4">Mycelium</tissue>
    </source>
</reference>
<dbReference type="eggNOG" id="KOG3207">
    <property type="taxonomic scope" value="Eukaryota"/>
</dbReference>
<dbReference type="Pfam" id="PF22622">
    <property type="entry name" value="MFE-2_hydrat-2_N"/>
    <property type="match status" value="1"/>
</dbReference>
<dbReference type="Pfam" id="PF01575">
    <property type="entry name" value="MaoC_dehydratas"/>
    <property type="match status" value="1"/>
</dbReference>
<dbReference type="SUPFAM" id="SSF54637">
    <property type="entry name" value="Thioesterase/thiol ester dehydrase-isomerase"/>
    <property type="match status" value="2"/>
</dbReference>
<dbReference type="GO" id="GO:0006635">
    <property type="term" value="P:fatty acid beta-oxidation"/>
    <property type="evidence" value="ECO:0007669"/>
    <property type="project" value="TreeGrafter"/>
</dbReference>
<dbReference type="SUPFAM" id="SSF52058">
    <property type="entry name" value="L domain-like"/>
    <property type="match status" value="1"/>
</dbReference>
<evidence type="ECO:0000313" key="4">
    <source>
        <dbReference type="EMBL" id="CCC11652.1"/>
    </source>
</evidence>
<dbReference type="Gene3D" id="3.10.129.10">
    <property type="entry name" value="Hotdog Thioesterase"/>
    <property type="match status" value="2"/>
</dbReference>
<dbReference type="InterPro" id="IPR002539">
    <property type="entry name" value="MaoC-like_dom"/>
</dbReference>
<dbReference type="GO" id="GO:0003857">
    <property type="term" value="F:(3S)-3-hydroxyacyl-CoA dehydrogenase (NAD+) activity"/>
    <property type="evidence" value="ECO:0007669"/>
    <property type="project" value="TreeGrafter"/>
</dbReference>
<organism evidence="4 5">
    <name type="scientific">Sordaria macrospora (strain ATCC MYA-333 / DSM 997 / K(L3346) / K-hell)</name>
    <dbReference type="NCBI Taxonomy" id="771870"/>
    <lineage>
        <taxon>Eukaryota</taxon>
        <taxon>Fungi</taxon>
        <taxon>Dikarya</taxon>
        <taxon>Ascomycota</taxon>
        <taxon>Pezizomycotina</taxon>
        <taxon>Sordariomycetes</taxon>
        <taxon>Sordariomycetidae</taxon>
        <taxon>Sordariales</taxon>
        <taxon>Sordariaceae</taxon>
        <taxon>Sordaria</taxon>
    </lineage>
</organism>
<dbReference type="InterPro" id="IPR001611">
    <property type="entry name" value="Leu-rich_rpt"/>
</dbReference>
<feature type="region of interest" description="Disordered" evidence="1">
    <location>
        <begin position="768"/>
        <end position="799"/>
    </location>
</feature>
<dbReference type="PANTHER" id="PTHR13078:SF57">
    <property type="entry name" value="DEHYDRATASE, PUTATIVE (AFU_ORTHOLOGUE AFUA_5G00640)-RELATED"/>
    <property type="match status" value="1"/>
</dbReference>
<dbReference type="EMBL" id="CABT02000020">
    <property type="protein sequence ID" value="CCC11652.1"/>
    <property type="molecule type" value="Genomic_DNA"/>
</dbReference>
<dbReference type="CDD" id="cd03448">
    <property type="entry name" value="HDE_HSD"/>
    <property type="match status" value="1"/>
</dbReference>
<evidence type="ECO:0000259" key="3">
    <source>
        <dbReference type="Pfam" id="PF22622"/>
    </source>
</evidence>
<dbReference type="STRING" id="771870.F7W215"/>
<dbReference type="Proteomes" id="UP000001881">
    <property type="component" value="Unassembled WGS sequence"/>
</dbReference>
<dbReference type="eggNOG" id="KOG1206">
    <property type="taxonomic scope" value="Eukaryota"/>
</dbReference>
<dbReference type="VEuPathDB" id="FungiDB:SMAC_04634"/>
<dbReference type="InterPro" id="IPR032675">
    <property type="entry name" value="LRR_dom_sf"/>
</dbReference>
<dbReference type="HOGENOM" id="CLU_338355_0_0_1"/>
<dbReference type="InterPro" id="IPR054357">
    <property type="entry name" value="MFE-2_N"/>
</dbReference>
<feature type="compositionally biased region" description="Acidic residues" evidence="1">
    <location>
        <begin position="770"/>
        <end position="785"/>
    </location>
</feature>
<dbReference type="InParanoid" id="F7W215"/>
<dbReference type="OrthoDB" id="5273213at2759"/>
<sequence>MSGPGVGFEYPSKSVSWCKRDLLLFAQSIGCKAEELHFLYELHPNFTPFPTYPLALSFKLDSSDVVDFYAAQKSVAIPGVPVFDPTRVVDGQRRIEFFKQLPTSSEGKKFESRTKVVGVYDKGRPGSVVETQTDIVDAANNEVYSRIHTSSFYVNQGNWGGPKDDSRPPLLYRLNGDYNPLHADPEPGKKMGFGGVIIHGLYSWNWAAHGLLQHLGGSDPANIKEYQARFASPVRGGDKLVASAWKTGQIKDGWEEIRFQVQIEGGKVVLSNGRALMKCVAAPQTNQMMASVTPHIGQRRSYDGALCYRKSKSATAASFIRPTRPADAPQTFLSALQLKYASDGPSDNGPVLPGKQIVVGGKVAEEVGFDKIRRKQAQLSELKIVILDGSCIVSGSPPTTDQDQTIRQTCPKVVELDLSRNLFTDFGTVVDICSELDSLHSLRVNGNRFQNVLEDDKLNGHHEAFKGVKELEMGETLLTWPEICHVASKFPSLTLLEIGTNQLSTLAPIPSAFSFTSTLVSLNLEFNELTSLEDIAALTRISTLRNLHLKGNLISSITSSSSKEVSDWQFIDALLDSFPGLTSVRFSHNPIYENPGLEDGAVPETDGTKKGTATSDEAFMLMAARLPSVRTLNFSNITTADRTNAEMYYLSRIARQLSTTPEAEEAQVLARHRRWAELCELYGEPVVSRQQDINPNFLEARLITVHFYLAELASSESEDNIASVGERIVQIPKSFDIYAVKGIAGRMFGLPPLKLRLVWETGEWDPVGGFDDDDCDSSEDEEIEAERERKQDDAATSIAGTSIAGKKGGRFVRREVELKDGPRQLGYRVDGLEAKIRVELR</sequence>
<feature type="domain" description="MaoC-like" evidence="2">
    <location>
        <begin position="171"/>
        <end position="258"/>
    </location>
</feature>
<accession>F7W215</accession>
<proteinExistence type="predicted"/>
<dbReference type="InterPro" id="IPR029069">
    <property type="entry name" value="HotDog_dom_sf"/>
</dbReference>
<evidence type="ECO:0000313" key="5">
    <source>
        <dbReference type="Proteomes" id="UP000001881"/>
    </source>
</evidence>
<dbReference type="GO" id="GO:0044594">
    <property type="term" value="F:17-beta-hydroxysteroid dehydrogenase (NAD+) activity"/>
    <property type="evidence" value="ECO:0007669"/>
    <property type="project" value="TreeGrafter"/>
</dbReference>
<dbReference type="Gene3D" id="3.80.10.10">
    <property type="entry name" value="Ribonuclease Inhibitor"/>
    <property type="match status" value="1"/>
</dbReference>
<protein>
    <submittedName>
        <fullName evidence="4">WGS project CABT00000000 data, contig 2.20</fullName>
    </submittedName>
</protein>
<dbReference type="AlphaFoldDB" id="F7W215"/>
<dbReference type="GO" id="GO:0005777">
    <property type="term" value="C:peroxisome"/>
    <property type="evidence" value="ECO:0007669"/>
    <property type="project" value="TreeGrafter"/>
</dbReference>
<dbReference type="PROSITE" id="PS51450">
    <property type="entry name" value="LRR"/>
    <property type="match status" value="2"/>
</dbReference>
<gene>
    <name evidence="4" type="ORF">SMAC_04634</name>
</gene>
<dbReference type="GO" id="GO:0004300">
    <property type="term" value="F:enoyl-CoA hydratase activity"/>
    <property type="evidence" value="ECO:0007669"/>
    <property type="project" value="TreeGrafter"/>
</dbReference>
<dbReference type="PANTHER" id="PTHR13078">
    <property type="entry name" value="PEROXISOMAL MULTIFUNCTIONAL ENZYME TYPE 2-RELATED"/>
    <property type="match status" value="1"/>
</dbReference>